<feature type="domain" description="Thioredoxin" evidence="6">
    <location>
        <begin position="34"/>
        <end position="176"/>
    </location>
</feature>
<dbReference type="SUPFAM" id="SSF52833">
    <property type="entry name" value="Thioredoxin-like"/>
    <property type="match status" value="1"/>
</dbReference>
<comment type="similarity">
    <text evidence="2">Belongs to the thioredoxin family. DsbE subfamily.</text>
</comment>
<dbReference type="Proteomes" id="UP000613582">
    <property type="component" value="Unassembled WGS sequence"/>
</dbReference>
<sequence length="183" mass="20391">MKRLLLFVPIALFAALGLFALFGLKIDKDVLPSAMIDKPVPEFDLPPVAADIPAFSSEDLQGQVSLVNIFGSWCIACRYEHPFLMELAESGEIAIYGIDWKDTPEDGAAWLERFGNPYTAVGNDYEGRTAIDFGVSGAPETFVIDHQGRIRWRFAGALNEEIWNRQFAPLITQLRKDAENAEL</sequence>
<evidence type="ECO:0000313" key="8">
    <source>
        <dbReference type="Proteomes" id="UP000613582"/>
    </source>
</evidence>
<keyword evidence="8" id="KW-1185">Reference proteome</keyword>
<dbReference type="PANTHER" id="PTHR42852:SF6">
    <property type="entry name" value="THIOL:DISULFIDE INTERCHANGE PROTEIN DSBE"/>
    <property type="match status" value="1"/>
</dbReference>
<dbReference type="Pfam" id="PF08534">
    <property type="entry name" value="Redoxin"/>
    <property type="match status" value="1"/>
</dbReference>
<proteinExistence type="inferred from homology"/>
<dbReference type="RefSeq" id="WP_188159826.1">
    <property type="nucleotide sequence ID" value="NZ_BMGH01000001.1"/>
</dbReference>
<evidence type="ECO:0000256" key="2">
    <source>
        <dbReference type="ARBA" id="ARBA00007758"/>
    </source>
</evidence>
<dbReference type="InterPro" id="IPR036249">
    <property type="entry name" value="Thioredoxin-like_sf"/>
</dbReference>
<keyword evidence="3" id="KW-0201">Cytochrome c-type biogenesis</keyword>
<protein>
    <submittedName>
        <fullName evidence="7">Thiol:disulfide interchange protein</fullName>
    </submittedName>
</protein>
<evidence type="ECO:0000259" key="6">
    <source>
        <dbReference type="PROSITE" id="PS51352"/>
    </source>
</evidence>
<evidence type="ECO:0000313" key="7">
    <source>
        <dbReference type="EMBL" id="GGC99987.1"/>
    </source>
</evidence>
<dbReference type="InterPro" id="IPR013740">
    <property type="entry name" value="Redoxin"/>
</dbReference>
<reference evidence="7" key="1">
    <citation type="journal article" date="2014" name="Int. J. Syst. Evol. Microbiol.">
        <title>Complete genome sequence of Corynebacterium casei LMG S-19264T (=DSM 44701T), isolated from a smear-ripened cheese.</title>
        <authorList>
            <consortium name="US DOE Joint Genome Institute (JGI-PGF)"/>
            <person name="Walter F."/>
            <person name="Albersmeier A."/>
            <person name="Kalinowski J."/>
            <person name="Ruckert C."/>
        </authorList>
    </citation>
    <scope>NUCLEOTIDE SEQUENCE</scope>
    <source>
        <strain evidence="7">CGMCC 1.12921</strain>
    </source>
</reference>
<accession>A0A8J2Y376</accession>
<dbReference type="PANTHER" id="PTHR42852">
    <property type="entry name" value="THIOL:DISULFIDE INTERCHANGE PROTEIN DSBE"/>
    <property type="match status" value="1"/>
</dbReference>
<gene>
    <name evidence="7" type="ORF">GCM10011342_06260</name>
</gene>
<dbReference type="GO" id="GO:0015036">
    <property type="term" value="F:disulfide oxidoreductase activity"/>
    <property type="evidence" value="ECO:0007669"/>
    <property type="project" value="InterPro"/>
</dbReference>
<keyword evidence="4" id="KW-1015">Disulfide bond</keyword>
<dbReference type="AlphaFoldDB" id="A0A8J2Y376"/>
<evidence type="ECO:0000256" key="4">
    <source>
        <dbReference type="ARBA" id="ARBA00023157"/>
    </source>
</evidence>
<dbReference type="InterPro" id="IPR013766">
    <property type="entry name" value="Thioredoxin_domain"/>
</dbReference>
<organism evidence="7 8">
    <name type="scientific">Aquisalinus flavus</name>
    <dbReference type="NCBI Taxonomy" id="1526572"/>
    <lineage>
        <taxon>Bacteria</taxon>
        <taxon>Pseudomonadati</taxon>
        <taxon>Pseudomonadota</taxon>
        <taxon>Alphaproteobacteria</taxon>
        <taxon>Parvularculales</taxon>
        <taxon>Parvularculaceae</taxon>
        <taxon>Aquisalinus</taxon>
    </lineage>
</organism>
<keyword evidence="5" id="KW-0676">Redox-active center</keyword>
<dbReference type="PROSITE" id="PS51352">
    <property type="entry name" value="THIOREDOXIN_2"/>
    <property type="match status" value="1"/>
</dbReference>
<dbReference type="EMBL" id="BMGH01000001">
    <property type="protein sequence ID" value="GGC99987.1"/>
    <property type="molecule type" value="Genomic_DNA"/>
</dbReference>
<comment type="caution">
    <text evidence="7">The sequence shown here is derived from an EMBL/GenBank/DDBJ whole genome shotgun (WGS) entry which is preliminary data.</text>
</comment>
<name>A0A8J2Y376_9PROT</name>
<dbReference type="NCBIfam" id="TIGR00385">
    <property type="entry name" value="dsbE"/>
    <property type="match status" value="1"/>
</dbReference>
<comment type="subcellular location">
    <subcellularLocation>
        <location evidence="1">Cell envelope</location>
    </subcellularLocation>
</comment>
<reference evidence="7" key="2">
    <citation type="submission" date="2020-09" db="EMBL/GenBank/DDBJ databases">
        <authorList>
            <person name="Sun Q."/>
            <person name="Zhou Y."/>
        </authorList>
    </citation>
    <scope>NUCLEOTIDE SEQUENCE</scope>
    <source>
        <strain evidence="7">CGMCC 1.12921</strain>
    </source>
</reference>
<dbReference type="InterPro" id="IPR050553">
    <property type="entry name" value="Thioredoxin_ResA/DsbE_sf"/>
</dbReference>
<dbReference type="Gene3D" id="3.40.30.10">
    <property type="entry name" value="Glutaredoxin"/>
    <property type="match status" value="1"/>
</dbReference>
<evidence type="ECO:0000256" key="3">
    <source>
        <dbReference type="ARBA" id="ARBA00022748"/>
    </source>
</evidence>
<dbReference type="CDD" id="cd03010">
    <property type="entry name" value="TlpA_like_DsbE"/>
    <property type="match status" value="1"/>
</dbReference>
<evidence type="ECO:0000256" key="1">
    <source>
        <dbReference type="ARBA" id="ARBA00004196"/>
    </source>
</evidence>
<evidence type="ECO:0000256" key="5">
    <source>
        <dbReference type="ARBA" id="ARBA00023284"/>
    </source>
</evidence>
<dbReference type="InterPro" id="IPR004799">
    <property type="entry name" value="Periplasmic_diS_OxRdtase_DsbE"/>
</dbReference>
<dbReference type="GO" id="GO:0017004">
    <property type="term" value="P:cytochrome complex assembly"/>
    <property type="evidence" value="ECO:0007669"/>
    <property type="project" value="UniProtKB-KW"/>
</dbReference>
<dbReference type="GO" id="GO:0030288">
    <property type="term" value="C:outer membrane-bounded periplasmic space"/>
    <property type="evidence" value="ECO:0007669"/>
    <property type="project" value="InterPro"/>
</dbReference>